<name>A0A850R3V8_9GAMM</name>
<dbReference type="PANTHER" id="PTHR43080">
    <property type="entry name" value="CBS DOMAIN-CONTAINING PROTEIN CBSX3, MITOCHONDRIAL"/>
    <property type="match status" value="1"/>
</dbReference>
<feature type="domain" description="CBS" evidence="3">
    <location>
        <begin position="154"/>
        <end position="210"/>
    </location>
</feature>
<dbReference type="PROSITE" id="PS51371">
    <property type="entry name" value="CBS"/>
    <property type="match status" value="2"/>
</dbReference>
<sequence>MTQRSTLDLSEPPSAQDDPAEIELTDDDILEAMREIPGYLDITTMDFRAVYRLAHRHAIDRLFSGITAGRLMRREVSPLTPEIPLAEAIPSFVHQGLKSLPVVDGQRRVLGILTETDVLRWLGAETFLGLLARVIMDDSCIKSEQHHRPVGEFMTSPVVSVPLDAGLRELLAAFASHPGRAMPVISTDGRLAGLLLRKVFLSAYHLDRQSWG</sequence>
<dbReference type="Proteomes" id="UP000592294">
    <property type="component" value="Unassembled WGS sequence"/>
</dbReference>
<dbReference type="SUPFAM" id="SSF54631">
    <property type="entry name" value="CBS-domain pair"/>
    <property type="match status" value="1"/>
</dbReference>
<dbReference type="InterPro" id="IPR051257">
    <property type="entry name" value="Diverse_CBS-Domain"/>
</dbReference>
<dbReference type="PANTHER" id="PTHR43080:SF2">
    <property type="entry name" value="CBS DOMAIN-CONTAINING PROTEIN"/>
    <property type="match status" value="1"/>
</dbReference>
<organism evidence="4 5">
    <name type="scientific">Allochromatium humboldtianum</name>
    <dbReference type="NCBI Taxonomy" id="504901"/>
    <lineage>
        <taxon>Bacteria</taxon>
        <taxon>Pseudomonadati</taxon>
        <taxon>Pseudomonadota</taxon>
        <taxon>Gammaproteobacteria</taxon>
        <taxon>Chromatiales</taxon>
        <taxon>Chromatiaceae</taxon>
        <taxon>Allochromatium</taxon>
    </lineage>
</organism>
<protein>
    <submittedName>
        <fullName evidence="4">CBS domain-containing protein</fullName>
    </submittedName>
</protein>
<evidence type="ECO:0000256" key="2">
    <source>
        <dbReference type="PROSITE-ProRule" id="PRU00703"/>
    </source>
</evidence>
<evidence type="ECO:0000313" key="4">
    <source>
        <dbReference type="EMBL" id="NVZ08038.1"/>
    </source>
</evidence>
<comment type="caution">
    <text evidence="4">The sequence shown here is derived from an EMBL/GenBank/DDBJ whole genome shotgun (WGS) entry which is preliminary data.</text>
</comment>
<dbReference type="EMBL" id="JABZEO010000001">
    <property type="protein sequence ID" value="NVZ08038.1"/>
    <property type="molecule type" value="Genomic_DNA"/>
</dbReference>
<evidence type="ECO:0000256" key="1">
    <source>
        <dbReference type="ARBA" id="ARBA00023122"/>
    </source>
</evidence>
<keyword evidence="5" id="KW-1185">Reference proteome</keyword>
<dbReference type="InterPro" id="IPR046342">
    <property type="entry name" value="CBS_dom_sf"/>
</dbReference>
<reference evidence="4 5" key="1">
    <citation type="submission" date="2020-06" db="EMBL/GenBank/DDBJ databases">
        <title>Whole-genome sequence of Allochromatium humboldtianum DSM 21881, type strain.</title>
        <authorList>
            <person name="Kyndt J.A."/>
            <person name="Meyer T.E."/>
        </authorList>
    </citation>
    <scope>NUCLEOTIDE SEQUENCE [LARGE SCALE GENOMIC DNA]</scope>
    <source>
        <strain evidence="4 5">DSM 21881</strain>
    </source>
</reference>
<feature type="domain" description="CBS" evidence="3">
    <location>
        <begin position="72"/>
        <end position="128"/>
    </location>
</feature>
<dbReference type="InterPro" id="IPR000644">
    <property type="entry name" value="CBS_dom"/>
</dbReference>
<accession>A0A850R3V8</accession>
<dbReference type="Gene3D" id="3.10.580.10">
    <property type="entry name" value="CBS-domain"/>
    <property type="match status" value="2"/>
</dbReference>
<keyword evidence="1 2" id="KW-0129">CBS domain</keyword>
<evidence type="ECO:0000259" key="3">
    <source>
        <dbReference type="PROSITE" id="PS51371"/>
    </source>
</evidence>
<dbReference type="SMART" id="SM00116">
    <property type="entry name" value="CBS"/>
    <property type="match status" value="2"/>
</dbReference>
<dbReference type="RefSeq" id="WP_176974828.1">
    <property type="nucleotide sequence ID" value="NZ_JABZEO010000001.1"/>
</dbReference>
<dbReference type="AlphaFoldDB" id="A0A850R3V8"/>
<gene>
    <name evidence="4" type="ORF">HW932_02030</name>
</gene>
<evidence type="ECO:0000313" key="5">
    <source>
        <dbReference type="Proteomes" id="UP000592294"/>
    </source>
</evidence>
<proteinExistence type="predicted"/>
<dbReference type="Pfam" id="PF00571">
    <property type="entry name" value="CBS"/>
    <property type="match status" value="2"/>
</dbReference>